<dbReference type="InterPro" id="IPR042635">
    <property type="entry name" value="MEGF10/SREC1/2-like"/>
</dbReference>
<feature type="domain" description="EGF-like" evidence="4">
    <location>
        <begin position="448"/>
        <end position="486"/>
    </location>
</feature>
<dbReference type="PANTHER" id="PTHR24043:SF8">
    <property type="entry name" value="EGF-LIKE DOMAIN-CONTAINING PROTEIN"/>
    <property type="match status" value="1"/>
</dbReference>
<feature type="domain" description="EGF-like" evidence="4">
    <location>
        <begin position="629"/>
        <end position="659"/>
    </location>
</feature>
<evidence type="ECO:0000313" key="6">
    <source>
        <dbReference type="Proteomes" id="UP000507470"/>
    </source>
</evidence>
<dbReference type="SMART" id="SM00181">
    <property type="entry name" value="EGF"/>
    <property type="match status" value="13"/>
</dbReference>
<accession>A0A6J8ANA2</accession>
<feature type="domain" description="EGF-like" evidence="4">
    <location>
        <begin position="337"/>
        <end position="370"/>
    </location>
</feature>
<reference evidence="5 6" key="1">
    <citation type="submission" date="2020-06" db="EMBL/GenBank/DDBJ databases">
        <authorList>
            <person name="Li R."/>
            <person name="Bekaert M."/>
        </authorList>
    </citation>
    <scope>NUCLEOTIDE SEQUENCE [LARGE SCALE GENOMIC DNA]</scope>
    <source>
        <strain evidence="6">wild</strain>
    </source>
</reference>
<evidence type="ECO:0000256" key="3">
    <source>
        <dbReference type="SAM" id="SignalP"/>
    </source>
</evidence>
<evidence type="ECO:0000313" key="5">
    <source>
        <dbReference type="EMBL" id="CAC5370870.1"/>
    </source>
</evidence>
<feature type="transmembrane region" description="Helical" evidence="2">
    <location>
        <begin position="674"/>
        <end position="696"/>
    </location>
</feature>
<dbReference type="AlphaFoldDB" id="A0A6J8ANA2"/>
<keyword evidence="6" id="KW-1185">Reference proteome</keyword>
<keyword evidence="2" id="KW-0812">Transmembrane</keyword>
<dbReference type="OrthoDB" id="27819at2759"/>
<protein>
    <recommendedName>
        <fullName evidence="4">EGF-like domain-containing protein</fullName>
    </recommendedName>
</protein>
<keyword evidence="3" id="KW-0732">Signal</keyword>
<evidence type="ECO:0000256" key="2">
    <source>
        <dbReference type="SAM" id="Phobius"/>
    </source>
</evidence>
<feature type="domain" description="EGF-like" evidence="4">
    <location>
        <begin position="277"/>
        <end position="305"/>
    </location>
</feature>
<dbReference type="EMBL" id="CACVKT020001740">
    <property type="protein sequence ID" value="CAC5370870.1"/>
    <property type="molecule type" value="Genomic_DNA"/>
</dbReference>
<organism evidence="5 6">
    <name type="scientific">Mytilus coruscus</name>
    <name type="common">Sea mussel</name>
    <dbReference type="NCBI Taxonomy" id="42192"/>
    <lineage>
        <taxon>Eukaryota</taxon>
        <taxon>Metazoa</taxon>
        <taxon>Spiralia</taxon>
        <taxon>Lophotrochozoa</taxon>
        <taxon>Mollusca</taxon>
        <taxon>Bivalvia</taxon>
        <taxon>Autobranchia</taxon>
        <taxon>Pteriomorphia</taxon>
        <taxon>Mytilida</taxon>
        <taxon>Mytiloidea</taxon>
        <taxon>Mytilidae</taxon>
        <taxon>Mytilinae</taxon>
        <taxon>Mytilus</taxon>
    </lineage>
</organism>
<feature type="domain" description="EGF-like" evidence="4">
    <location>
        <begin position="521"/>
        <end position="551"/>
    </location>
</feature>
<name>A0A6J8ANA2_MYTCO</name>
<feature type="domain" description="EGF-like" evidence="4">
    <location>
        <begin position="188"/>
        <end position="215"/>
    </location>
</feature>
<feature type="domain" description="EGF-like" evidence="4">
    <location>
        <begin position="217"/>
        <end position="246"/>
    </location>
</feature>
<feature type="domain" description="EGF-like" evidence="4">
    <location>
        <begin position="372"/>
        <end position="405"/>
    </location>
</feature>
<dbReference type="GO" id="GO:0005044">
    <property type="term" value="F:scavenger receptor activity"/>
    <property type="evidence" value="ECO:0007669"/>
    <property type="project" value="InterPro"/>
</dbReference>
<evidence type="ECO:0000259" key="4">
    <source>
        <dbReference type="SMART" id="SM00181"/>
    </source>
</evidence>
<sequence length="782" mass="85582">MKITCLQVFLIGLTAVFVSITYIHCENNQDCLNCSDSCNNETGYCNGSCTYGYYGSECNSTCPQHCYIRCHRNTGECTDCKTSYYGVNCTETCSERCHHKYCNQSGFCLSCEGPYYGDHCEKICPSNCNEVNGCDRQTGECIYGCNDGFWGNYCENNCSDRCKSACQRHYGTCWGCKPGFGGSNCQLNCIAHCDSCSRNDTCYECSKGWFGNKCELQCPVNCRNSICSKFDGSCTCSKGWYGENCNNTCIENCDSCIDNTTCNVCSEGYYGQYCESSCPSNCTKCNRSGEKCTRCNSGLFGDQCTCDVDQCSKRESLSHCVECKNSGWYPKIGGCCRCSDNCKGGHFKCDNTSGVCLDGCESGYYGKHCIDKCSTHCIGNGTDCNSTTGVCPYGCEPDWYYSTCKYGCSLLTPHCSKCTQFKDNINNFEVAGCDECDGGFYKPVLDEFCAPCENCLYDKCNGRTGRCLKGCKEGWYMDPYSLGKCDRKCDTNCFEGLCDPTNGTCIHGCKDGWTGDSCRFTCSSYCLNKACDQFSGDCITCKPGRYGNMCYDSCGYCLEGTCNQTTGICEDGCNDGRFGEKCSQSCSQCMGGYCNRQGVSNNTLTSCDPVNGHCINCLNGYYGKECDQKCSETCLEGDCKGNGVCSQGCKPEWKGTFCEVKEPAKQTGLSSGSVTGIAIGCVVAVILIVILAYFIYRQRSNEDNTFKTAKMGTLDMNAIQHALDLQAVTKDITEIQANVQIARNVYMAINLSIIVPQTAVHVLINNPVNADLAVEMDFGGNI</sequence>
<keyword evidence="2" id="KW-1133">Transmembrane helix</keyword>
<proteinExistence type="predicted"/>
<dbReference type="InterPro" id="IPR000742">
    <property type="entry name" value="EGF"/>
</dbReference>
<feature type="signal peptide" evidence="3">
    <location>
        <begin position="1"/>
        <end position="25"/>
    </location>
</feature>
<dbReference type="Proteomes" id="UP000507470">
    <property type="component" value="Unassembled WGS sequence"/>
</dbReference>
<dbReference type="PANTHER" id="PTHR24043">
    <property type="entry name" value="SCAVENGER RECEPTOR CLASS F"/>
    <property type="match status" value="1"/>
</dbReference>
<feature type="domain" description="EGF-like" evidence="4">
    <location>
        <begin position="488"/>
        <end position="519"/>
    </location>
</feature>
<feature type="chain" id="PRO_5026722331" description="EGF-like domain-containing protein" evidence="3">
    <location>
        <begin position="26"/>
        <end position="782"/>
    </location>
</feature>
<feature type="domain" description="EGF-like" evidence="4">
    <location>
        <begin position="157"/>
        <end position="186"/>
    </location>
</feature>
<keyword evidence="1" id="KW-0245">EGF-like domain</keyword>
<feature type="domain" description="EGF-like" evidence="4">
    <location>
        <begin position="61"/>
        <end position="90"/>
    </location>
</feature>
<feature type="domain" description="EGF-like" evidence="4">
    <location>
        <begin position="92"/>
        <end position="121"/>
    </location>
</feature>
<dbReference type="Gene3D" id="2.170.300.10">
    <property type="entry name" value="Tie2 ligand-binding domain superfamily"/>
    <property type="match status" value="2"/>
</dbReference>
<gene>
    <name evidence="5" type="ORF">MCOR_9528</name>
</gene>
<evidence type="ECO:0000256" key="1">
    <source>
        <dbReference type="ARBA" id="ARBA00022536"/>
    </source>
</evidence>
<feature type="domain" description="EGF-like" evidence="4">
    <location>
        <begin position="248"/>
        <end position="275"/>
    </location>
</feature>
<keyword evidence="2" id="KW-0472">Membrane</keyword>